<evidence type="ECO:0000256" key="1">
    <source>
        <dbReference type="ARBA" id="ARBA00004123"/>
    </source>
</evidence>
<evidence type="ECO:0000256" key="11">
    <source>
        <dbReference type="SAM" id="Coils"/>
    </source>
</evidence>
<dbReference type="GO" id="GO:0000724">
    <property type="term" value="P:double-strand break repair via homologous recombination"/>
    <property type="evidence" value="ECO:0007669"/>
    <property type="project" value="InterPro"/>
</dbReference>
<dbReference type="GO" id="GO:0032798">
    <property type="term" value="C:Swi5-Sfr1 complex"/>
    <property type="evidence" value="ECO:0007669"/>
    <property type="project" value="InterPro"/>
</dbReference>
<evidence type="ECO:0000256" key="7">
    <source>
        <dbReference type="ARBA" id="ARBA00023163"/>
    </source>
</evidence>
<protein>
    <recommendedName>
        <fullName evidence="3">Swi5-dependent recombination DNA repair protein 1 homolog</fullName>
    </recommendedName>
    <alternativeName>
        <fullName evidence="10">Meiosis protein 5 homolog</fullName>
    </alternativeName>
</protein>
<evidence type="ECO:0000256" key="10">
    <source>
        <dbReference type="ARBA" id="ARBA00033234"/>
    </source>
</evidence>
<dbReference type="AlphaFoldDB" id="A0A9D3WW24"/>
<keyword evidence="5" id="KW-0805">Transcription regulation</keyword>
<evidence type="ECO:0000256" key="12">
    <source>
        <dbReference type="SAM" id="MobiDB-lite"/>
    </source>
</evidence>
<reference evidence="13" key="1">
    <citation type="submission" date="2021-09" db="EMBL/GenBank/DDBJ databases">
        <title>The genome of Mauremys mutica provides insights into the evolution of semi-aquatic lifestyle.</title>
        <authorList>
            <person name="Gong S."/>
            <person name="Gao Y."/>
        </authorList>
    </citation>
    <scope>NUCLEOTIDE SEQUENCE</scope>
    <source>
        <strain evidence="13">MM-2020</strain>
        <tissue evidence="13">Muscle</tissue>
    </source>
</reference>
<keyword evidence="6 11" id="KW-0175">Coiled coil</keyword>
<dbReference type="InterPro" id="IPR042429">
    <property type="entry name" value="SFR1"/>
</dbReference>
<evidence type="ECO:0000256" key="4">
    <source>
        <dbReference type="ARBA" id="ARBA00022763"/>
    </source>
</evidence>
<keyword evidence="14" id="KW-1185">Reference proteome</keyword>
<evidence type="ECO:0000256" key="3">
    <source>
        <dbReference type="ARBA" id="ARBA00014688"/>
    </source>
</evidence>
<proteinExistence type="inferred from homology"/>
<dbReference type="Gene3D" id="6.10.140.1020">
    <property type="match status" value="1"/>
</dbReference>
<evidence type="ECO:0000256" key="9">
    <source>
        <dbReference type="ARBA" id="ARBA00023242"/>
    </source>
</evidence>
<keyword evidence="8" id="KW-0234">DNA repair</keyword>
<evidence type="ECO:0000313" key="14">
    <source>
        <dbReference type="Proteomes" id="UP000827986"/>
    </source>
</evidence>
<dbReference type="Proteomes" id="UP000827986">
    <property type="component" value="Unassembled WGS sequence"/>
</dbReference>
<keyword evidence="7" id="KW-0804">Transcription</keyword>
<keyword evidence="4" id="KW-0227">DNA damage</keyword>
<evidence type="ECO:0000256" key="8">
    <source>
        <dbReference type="ARBA" id="ARBA00023204"/>
    </source>
</evidence>
<sequence>MNNTGDTALISIVEEVLSGWHCKTMGSVLFVINHKTDSKHHRIGMIINARLCNCRSRTGNKEVILYIISEEWETSPAPTEINSFVIDLCVTKIIPKVQKNDRAVRKVNSIISVVQVRKLRHGRDLPKASLRVSGRVEEKMETPLLDKSTSLCSTPKDRGTLAPQSTGSGKKPMSTALKERLKKARRSFNSSFTVAKRLKVDIEEKDYSTSEEGALLAKESCSRLQNSCEILEKNCAANTSLNSPEQERHCCRLVQNSPHSVVLGADLSQQELLEEKLRLLKQVQEKEELLRRLKLVKMYRSKNNPSELQSLITKWRCSTQLMLYELQSALSTDGNKLSLTLLIDNFGLEDKLLHYSRTEEDFTDM</sequence>
<evidence type="ECO:0000256" key="5">
    <source>
        <dbReference type="ARBA" id="ARBA00023015"/>
    </source>
</evidence>
<dbReference type="PANTHER" id="PTHR28643:SF1">
    <property type="entry name" value="SWI5-DEPENDENT RECOMBINATION DNA REPAIR PROTEIN 1 HOMOLOG"/>
    <property type="match status" value="1"/>
</dbReference>
<accession>A0A9D3WW24</accession>
<comment type="caution">
    <text evidence="13">The sequence shown here is derived from an EMBL/GenBank/DDBJ whole genome shotgun (WGS) entry which is preliminary data.</text>
</comment>
<evidence type="ECO:0000256" key="2">
    <source>
        <dbReference type="ARBA" id="ARBA00008729"/>
    </source>
</evidence>
<keyword evidence="9" id="KW-0539">Nucleus</keyword>
<feature type="region of interest" description="Disordered" evidence="12">
    <location>
        <begin position="147"/>
        <end position="175"/>
    </location>
</feature>
<evidence type="ECO:0000313" key="13">
    <source>
        <dbReference type="EMBL" id="KAH1168176.1"/>
    </source>
</evidence>
<dbReference type="Pfam" id="PF10376">
    <property type="entry name" value="Mei5"/>
    <property type="match status" value="1"/>
</dbReference>
<feature type="coiled-coil region" evidence="11">
    <location>
        <begin position="269"/>
        <end position="296"/>
    </location>
</feature>
<dbReference type="GO" id="GO:0003713">
    <property type="term" value="F:transcription coactivator activity"/>
    <property type="evidence" value="ECO:0007669"/>
    <property type="project" value="InterPro"/>
</dbReference>
<comment type="similarity">
    <text evidence="2">Belongs to the SFR1/MEI5 family.</text>
</comment>
<gene>
    <name evidence="13" type="ORF">KIL84_003659</name>
</gene>
<dbReference type="PANTHER" id="PTHR28643">
    <property type="entry name" value="SWI5-DEPENDENT RECOMBINATION DNA REPAIR PROTEIN 1 HOMOLOG"/>
    <property type="match status" value="1"/>
</dbReference>
<dbReference type="EMBL" id="JAHDVG010000486">
    <property type="protein sequence ID" value="KAH1168176.1"/>
    <property type="molecule type" value="Genomic_DNA"/>
</dbReference>
<comment type="subcellular location">
    <subcellularLocation>
        <location evidence="1">Nucleus</location>
    </subcellularLocation>
</comment>
<name>A0A9D3WW24_9SAUR</name>
<dbReference type="InterPro" id="IPR018468">
    <property type="entry name" value="SFR1/Mei5"/>
</dbReference>
<organism evidence="13 14">
    <name type="scientific">Mauremys mutica</name>
    <name type="common">yellowpond turtle</name>
    <dbReference type="NCBI Taxonomy" id="74926"/>
    <lineage>
        <taxon>Eukaryota</taxon>
        <taxon>Metazoa</taxon>
        <taxon>Chordata</taxon>
        <taxon>Craniata</taxon>
        <taxon>Vertebrata</taxon>
        <taxon>Euteleostomi</taxon>
        <taxon>Archelosauria</taxon>
        <taxon>Testudinata</taxon>
        <taxon>Testudines</taxon>
        <taxon>Cryptodira</taxon>
        <taxon>Durocryptodira</taxon>
        <taxon>Testudinoidea</taxon>
        <taxon>Geoemydidae</taxon>
        <taxon>Geoemydinae</taxon>
        <taxon>Mauremys</taxon>
    </lineage>
</organism>
<evidence type="ECO:0000256" key="6">
    <source>
        <dbReference type="ARBA" id="ARBA00023054"/>
    </source>
</evidence>